<dbReference type="GO" id="GO:0006397">
    <property type="term" value="P:mRNA processing"/>
    <property type="evidence" value="ECO:0007669"/>
    <property type="project" value="UniProtKB-KW"/>
</dbReference>
<accession>A0AAD5WXG6</accession>
<evidence type="ECO:0000256" key="3">
    <source>
        <dbReference type="ARBA" id="ARBA00008218"/>
    </source>
</evidence>
<dbReference type="GO" id="GO:0071011">
    <property type="term" value="C:precatalytic spliceosome"/>
    <property type="evidence" value="ECO:0007669"/>
    <property type="project" value="TreeGrafter"/>
</dbReference>
<dbReference type="Proteomes" id="UP001201980">
    <property type="component" value="Unassembled WGS sequence"/>
</dbReference>
<evidence type="ECO:0000313" key="11">
    <source>
        <dbReference type="Proteomes" id="UP001201980"/>
    </source>
</evidence>
<comment type="similarity">
    <text evidence="3">Belongs to the SNUT3 family.</text>
</comment>
<keyword evidence="6" id="KW-0508">mRNA splicing</keyword>
<evidence type="ECO:0000259" key="9">
    <source>
        <dbReference type="Pfam" id="PF08648"/>
    </source>
</evidence>
<name>A0AAD5WXG6_9PEZI</name>
<evidence type="ECO:0000256" key="6">
    <source>
        <dbReference type="ARBA" id="ARBA00023187"/>
    </source>
</evidence>
<evidence type="ECO:0000313" key="10">
    <source>
        <dbReference type="EMBL" id="KAJ2905833.1"/>
    </source>
</evidence>
<feature type="compositionally biased region" description="Basic and acidic residues" evidence="8">
    <location>
        <begin position="64"/>
        <end position="127"/>
    </location>
</feature>
<feature type="compositionally biased region" description="Basic and acidic residues" evidence="8">
    <location>
        <begin position="1"/>
        <end position="49"/>
    </location>
</feature>
<dbReference type="PANTHER" id="PTHR31077">
    <property type="entry name" value="U4/U6.U5 SMALL NUCLEAR RIBONUCLEOPROTEIN 27 KDA PROTEIN"/>
    <property type="match status" value="1"/>
</dbReference>
<gene>
    <name evidence="10" type="ORF">MKZ38_004081</name>
</gene>
<feature type="compositionally biased region" description="Basic residues" evidence="8">
    <location>
        <begin position="50"/>
        <end position="63"/>
    </location>
</feature>
<evidence type="ECO:0000256" key="2">
    <source>
        <dbReference type="ARBA" id="ARBA00004123"/>
    </source>
</evidence>
<dbReference type="PANTHER" id="PTHR31077:SF1">
    <property type="entry name" value="U4_U6.U5 SMALL NUCLEAR RIBONUCLEOPROTEIN 27 KDA PROTEIN"/>
    <property type="match status" value="1"/>
</dbReference>
<keyword evidence="7" id="KW-0539">Nucleus</keyword>
<comment type="subcellular location">
    <subcellularLocation>
        <location evidence="2">Nucleus</location>
    </subcellularLocation>
</comment>
<feature type="region of interest" description="Disordered" evidence="8">
    <location>
        <begin position="1"/>
        <end position="252"/>
    </location>
</feature>
<reference evidence="10" key="1">
    <citation type="submission" date="2022-07" db="EMBL/GenBank/DDBJ databases">
        <title>Draft genome sequence of Zalerion maritima ATCC 34329, a (micro)plastics degrading marine fungus.</title>
        <authorList>
            <person name="Paco A."/>
            <person name="Goncalves M.F.M."/>
            <person name="Rocha-Santos T.A.P."/>
            <person name="Alves A."/>
        </authorList>
    </citation>
    <scope>NUCLEOTIDE SEQUENCE</scope>
    <source>
        <strain evidence="10">ATCC 34329</strain>
    </source>
</reference>
<dbReference type="EMBL" id="JAKWBI020000023">
    <property type="protein sequence ID" value="KAJ2905833.1"/>
    <property type="molecule type" value="Genomic_DNA"/>
</dbReference>
<keyword evidence="11" id="KW-1185">Reference proteome</keyword>
<dbReference type="InterPro" id="IPR013957">
    <property type="entry name" value="SNRNP27"/>
</dbReference>
<dbReference type="Pfam" id="PF08648">
    <property type="entry name" value="SNRNP27"/>
    <property type="match status" value="1"/>
</dbReference>
<organism evidence="10 11">
    <name type="scientific">Zalerion maritima</name>
    <dbReference type="NCBI Taxonomy" id="339359"/>
    <lineage>
        <taxon>Eukaryota</taxon>
        <taxon>Fungi</taxon>
        <taxon>Dikarya</taxon>
        <taxon>Ascomycota</taxon>
        <taxon>Pezizomycotina</taxon>
        <taxon>Sordariomycetes</taxon>
        <taxon>Lulworthiomycetidae</taxon>
        <taxon>Lulworthiales</taxon>
        <taxon>Lulworthiaceae</taxon>
        <taxon>Zalerion</taxon>
    </lineage>
</organism>
<keyword evidence="5" id="KW-0507">mRNA processing</keyword>
<feature type="compositionally biased region" description="Basic and acidic residues" evidence="8">
    <location>
        <begin position="210"/>
        <end position="240"/>
    </location>
</feature>
<evidence type="ECO:0000256" key="8">
    <source>
        <dbReference type="SAM" id="MobiDB-lite"/>
    </source>
</evidence>
<comment type="caution">
    <text evidence="10">The sequence shown here is derived from an EMBL/GenBank/DDBJ whole genome shotgun (WGS) entry which is preliminary data.</text>
</comment>
<evidence type="ECO:0000256" key="4">
    <source>
        <dbReference type="ARBA" id="ARBA00011825"/>
    </source>
</evidence>
<evidence type="ECO:0000256" key="1">
    <source>
        <dbReference type="ARBA" id="ARBA00003632"/>
    </source>
</evidence>
<dbReference type="GO" id="GO:0008380">
    <property type="term" value="P:RNA splicing"/>
    <property type="evidence" value="ECO:0007669"/>
    <property type="project" value="UniProtKB-KW"/>
</dbReference>
<evidence type="ECO:0000256" key="7">
    <source>
        <dbReference type="ARBA" id="ARBA00023242"/>
    </source>
</evidence>
<protein>
    <recommendedName>
        <fullName evidence="9">U4/U6.U5 small nuclear ribonucleoprotein 27kDa protein domain-containing protein</fullName>
    </recommendedName>
</protein>
<feature type="compositionally biased region" description="Basic and acidic residues" evidence="8">
    <location>
        <begin position="165"/>
        <end position="176"/>
    </location>
</feature>
<comment type="function">
    <text evidence="1">May play a role in mRNA splicing.</text>
</comment>
<feature type="domain" description="U4/U6.U5 small nuclear ribonucleoprotein 27kDa protein" evidence="9">
    <location>
        <begin position="259"/>
        <end position="312"/>
    </location>
</feature>
<comment type="subunit">
    <text evidence="4">Part of a tri-snRNP complex.</text>
</comment>
<proteinExistence type="inferred from homology"/>
<evidence type="ECO:0000256" key="5">
    <source>
        <dbReference type="ARBA" id="ARBA00022664"/>
    </source>
</evidence>
<feature type="compositionally biased region" description="Basic and acidic residues" evidence="8">
    <location>
        <begin position="187"/>
        <end position="200"/>
    </location>
</feature>
<dbReference type="AlphaFoldDB" id="A0AAD5WXG6"/>
<feature type="compositionally biased region" description="Acidic residues" evidence="8">
    <location>
        <begin position="241"/>
        <end position="252"/>
    </location>
</feature>
<sequence>MSDHPSRRSRRPDSKSMWDESDRRGARDRDPERDRRDDRRRRDGHDDRSRRYRSRSRNRRDRYRSRSRDRDKNYERLRDNRDRDYVRDRRDRGPGGDRDESHPRGGRHDRNRGEPGRRTREGDEPLRRGMPIELPERGRRSKHPNASLETDRPQGDNTTGRRRSASPDRRDNDVEHTNSNSPLPSRPKSERSEKNNKEAVPHAPVSFKVGGHENGHNHGRSKSTDYERRTPEKDYGRSDGEPMEEDDYDDPVVEEDGDMAAMQAMLGFGGFETTKNKKVIGNNAGGVRKEKKTEYRQYMNRIGGFNRPLSPTRQSG</sequence>